<dbReference type="PANTHER" id="PTHR10900:SF77">
    <property type="entry name" value="FI19380P1"/>
    <property type="match status" value="1"/>
</dbReference>
<dbReference type="InterPro" id="IPR007117">
    <property type="entry name" value="Expansin_CBD"/>
</dbReference>
<feature type="domain" description="Expansin-like CBD" evidence="3">
    <location>
        <begin position="26"/>
        <end position="100"/>
    </location>
</feature>
<protein>
    <recommendedName>
        <fullName evidence="6">FAS1 domain-containing protein</fullName>
    </recommendedName>
</protein>
<dbReference type="Gene3D" id="2.60.40.760">
    <property type="entry name" value="Expansin, cellulose-binding-like domain"/>
    <property type="match status" value="1"/>
</dbReference>
<dbReference type="InterPro" id="IPR000782">
    <property type="entry name" value="FAS1_domain"/>
</dbReference>
<evidence type="ECO:0008006" key="6">
    <source>
        <dbReference type="Google" id="ProtNLM"/>
    </source>
</evidence>
<dbReference type="SUPFAM" id="SSF82153">
    <property type="entry name" value="FAS1 domain"/>
    <property type="match status" value="1"/>
</dbReference>
<dbReference type="Proteomes" id="UP001489004">
    <property type="component" value="Unassembled WGS sequence"/>
</dbReference>
<dbReference type="SUPFAM" id="SSF49590">
    <property type="entry name" value="PHL pollen allergen"/>
    <property type="match status" value="1"/>
</dbReference>
<dbReference type="InterPro" id="IPR036378">
    <property type="entry name" value="FAS1_dom_sf"/>
</dbReference>
<dbReference type="Gene3D" id="2.30.180.10">
    <property type="entry name" value="FAS1 domain"/>
    <property type="match status" value="1"/>
</dbReference>
<dbReference type="PANTHER" id="PTHR10900">
    <property type="entry name" value="PERIOSTIN-RELATED"/>
    <property type="match status" value="1"/>
</dbReference>
<dbReference type="PROSITE" id="PS50843">
    <property type="entry name" value="EXPANSIN_CBD"/>
    <property type="match status" value="1"/>
</dbReference>
<dbReference type="EMBL" id="JALJOR010000008">
    <property type="protein sequence ID" value="KAK9812820.1"/>
    <property type="molecule type" value="Genomic_DNA"/>
</dbReference>
<comment type="caution">
    <text evidence="4">The sequence shown here is derived from an EMBL/GenBank/DDBJ whole genome shotgun (WGS) entry which is preliminary data.</text>
</comment>
<dbReference type="InterPro" id="IPR036749">
    <property type="entry name" value="Expansin_CBD_sf"/>
</dbReference>
<dbReference type="PROSITE" id="PS50213">
    <property type="entry name" value="FAS1"/>
    <property type="match status" value="1"/>
</dbReference>
<dbReference type="Pfam" id="PF01357">
    <property type="entry name" value="Expansin_C"/>
    <property type="match status" value="1"/>
</dbReference>
<evidence type="ECO:0000259" key="2">
    <source>
        <dbReference type="PROSITE" id="PS50213"/>
    </source>
</evidence>
<dbReference type="InterPro" id="IPR050904">
    <property type="entry name" value="Adhesion/Biosynth-related"/>
</dbReference>
<dbReference type="AlphaFoldDB" id="A0AAW1PSW6"/>
<evidence type="ECO:0000313" key="5">
    <source>
        <dbReference type="Proteomes" id="UP001489004"/>
    </source>
</evidence>
<dbReference type="GO" id="GO:0005615">
    <property type="term" value="C:extracellular space"/>
    <property type="evidence" value="ECO:0007669"/>
    <property type="project" value="TreeGrafter"/>
</dbReference>
<dbReference type="Pfam" id="PF02469">
    <property type="entry name" value="Fasciclin"/>
    <property type="match status" value="1"/>
</dbReference>
<accession>A0AAW1PSW6</accession>
<proteinExistence type="predicted"/>
<keyword evidence="5" id="KW-1185">Reference proteome</keyword>
<reference evidence="4 5" key="1">
    <citation type="journal article" date="2024" name="Nat. Commun.">
        <title>Phylogenomics reveals the evolutionary origins of lichenization in chlorophyte algae.</title>
        <authorList>
            <person name="Puginier C."/>
            <person name="Libourel C."/>
            <person name="Otte J."/>
            <person name="Skaloud P."/>
            <person name="Haon M."/>
            <person name="Grisel S."/>
            <person name="Petersen M."/>
            <person name="Berrin J.G."/>
            <person name="Delaux P.M."/>
            <person name="Dal Grande F."/>
            <person name="Keller J."/>
        </authorList>
    </citation>
    <scope>NUCLEOTIDE SEQUENCE [LARGE SCALE GENOMIC DNA]</scope>
    <source>
        <strain evidence="4 5">SAG 2043</strain>
    </source>
</reference>
<gene>
    <name evidence="4" type="ORF">WJX72_004330</name>
</gene>
<feature type="compositionally biased region" description="Low complexity" evidence="1">
    <location>
        <begin position="134"/>
        <end position="143"/>
    </location>
</feature>
<feature type="region of interest" description="Disordered" evidence="1">
    <location>
        <begin position="117"/>
        <end position="143"/>
    </location>
</feature>
<evidence type="ECO:0000313" key="4">
    <source>
        <dbReference type="EMBL" id="KAK9812820.1"/>
    </source>
</evidence>
<evidence type="ECO:0000259" key="3">
    <source>
        <dbReference type="PROSITE" id="PS50843"/>
    </source>
</evidence>
<feature type="domain" description="FAS1" evidence="2">
    <location>
        <begin position="162"/>
        <end position="314"/>
    </location>
</feature>
<evidence type="ECO:0000256" key="1">
    <source>
        <dbReference type="SAM" id="MobiDB-lite"/>
    </source>
</evidence>
<name>A0AAW1PSW6_9CHLO</name>
<dbReference type="SMART" id="SM00554">
    <property type="entry name" value="FAS1"/>
    <property type="match status" value="1"/>
</dbReference>
<sequence length="316" mass="32847">MWPQVDCSPPGNIAVKVDQFRQDLGGYILLSPQQVAGNAAIRGIALRTSAMSGSGPGEWRPMNNSYGAVWDLSGLYQPPFDVRITDSQGNLLVASNAIPSAAPGLYPTNIQLPTASKPAAAGAPAESPPPASPLPTAAAPVAPATLPPGVQAAATQPQQQCIPDAYTFLQGVSGLSQFLQLADTAGLTPFLKNPNVVSTLFVPVNSAFQALPPGVLINPDNPRQLQSVLLTNVALGKYPKSSFLVPTMRVQGSDSTNSSRPSVSIDDLNGTSLKVQPSQDAQQLQVTSPGSSAQSLLPDITTCNSVIHVMDKVLLP</sequence>
<organism evidence="4 5">
    <name type="scientific">[Myrmecia] bisecta</name>
    <dbReference type="NCBI Taxonomy" id="41462"/>
    <lineage>
        <taxon>Eukaryota</taxon>
        <taxon>Viridiplantae</taxon>
        <taxon>Chlorophyta</taxon>
        <taxon>core chlorophytes</taxon>
        <taxon>Trebouxiophyceae</taxon>
        <taxon>Trebouxiales</taxon>
        <taxon>Trebouxiaceae</taxon>
        <taxon>Myrmecia</taxon>
    </lineage>
</organism>